<dbReference type="Pfam" id="PF11303">
    <property type="entry name" value="DUF3105"/>
    <property type="match status" value="1"/>
</dbReference>
<comment type="caution">
    <text evidence="3">The sequence shown here is derived from an EMBL/GenBank/DDBJ whole genome shotgun (WGS) entry which is preliminary data.</text>
</comment>
<proteinExistence type="predicted"/>
<dbReference type="PROSITE" id="PS50157">
    <property type="entry name" value="ZINC_FINGER_C2H2_2"/>
    <property type="match status" value="1"/>
</dbReference>
<dbReference type="Proteomes" id="UP001597139">
    <property type="component" value="Unassembled WGS sequence"/>
</dbReference>
<feature type="domain" description="C2H2-type" evidence="2">
    <location>
        <begin position="2"/>
        <end position="30"/>
    </location>
</feature>
<name>A0ABD6BMV2_9EURY</name>
<evidence type="ECO:0000313" key="4">
    <source>
        <dbReference type="Proteomes" id="UP001597139"/>
    </source>
</evidence>
<dbReference type="PROSITE" id="PS00028">
    <property type="entry name" value="ZINC_FINGER_C2H2_1"/>
    <property type="match status" value="1"/>
</dbReference>
<evidence type="ECO:0000256" key="1">
    <source>
        <dbReference type="SAM" id="Phobius"/>
    </source>
</evidence>
<feature type="transmembrane region" description="Helical" evidence="1">
    <location>
        <begin position="50"/>
        <end position="71"/>
    </location>
</feature>
<protein>
    <submittedName>
        <fullName evidence="3">DUF3105 domain-containing protein</fullName>
    </submittedName>
</protein>
<gene>
    <name evidence="3" type="ORF">ACFSAU_01075</name>
</gene>
<dbReference type="InterPro" id="IPR021454">
    <property type="entry name" value="DUF3105"/>
</dbReference>
<evidence type="ECO:0000259" key="2">
    <source>
        <dbReference type="PROSITE" id="PS50157"/>
    </source>
</evidence>
<dbReference type="RefSeq" id="WP_267645328.1">
    <property type="nucleotide sequence ID" value="NZ_JANHGR010000001.1"/>
</dbReference>
<keyword evidence="1" id="KW-1133">Transmembrane helix</keyword>
<dbReference type="InterPro" id="IPR013087">
    <property type="entry name" value="Znf_C2H2_type"/>
</dbReference>
<keyword evidence="1" id="KW-0812">Transmembrane</keyword>
<evidence type="ECO:0000313" key="3">
    <source>
        <dbReference type="EMBL" id="MFD1566075.1"/>
    </source>
</evidence>
<dbReference type="AlphaFoldDB" id="A0ABD6BMV2"/>
<accession>A0ABD6BMV2</accession>
<keyword evidence="4" id="KW-1185">Reference proteome</keyword>
<dbReference type="EMBL" id="JBHUCZ010000001">
    <property type="protein sequence ID" value="MFD1566075.1"/>
    <property type="molecule type" value="Genomic_DNA"/>
</dbReference>
<sequence>MVECEYCGAAFDDEEAHLEHLGAEHAGELGPIDERRVAAATEGESDGVPVAGLLSGVAALVVLVVAIWFFFLSGSGSAGEQATGLEDDPLNERGDDEWISQVETFEDNGRQHVARGETNYERIPPLSGDHWGGAISAGFYEEMPELPPLVHSLEHGAVVIYYDEANLTDESEASLRAWAGQKDGRWQSIIVAPNPNEDPRGDYVLTAWTHQLVLEDYDAEAVYAFASEYLGRGPENPVR</sequence>
<keyword evidence="1" id="KW-0472">Membrane</keyword>
<reference evidence="3 4" key="1">
    <citation type="journal article" date="2019" name="Int. J. Syst. Evol. Microbiol.">
        <title>The Global Catalogue of Microorganisms (GCM) 10K type strain sequencing project: providing services to taxonomists for standard genome sequencing and annotation.</title>
        <authorList>
            <consortium name="The Broad Institute Genomics Platform"/>
            <consortium name="The Broad Institute Genome Sequencing Center for Infectious Disease"/>
            <person name="Wu L."/>
            <person name="Ma J."/>
        </authorList>
    </citation>
    <scope>NUCLEOTIDE SEQUENCE [LARGE SCALE GENOMIC DNA]</scope>
    <source>
        <strain evidence="3 4">CGMCC 1.12859</strain>
    </source>
</reference>
<organism evidence="3 4">
    <name type="scientific">Halolamina litorea</name>
    <dbReference type="NCBI Taxonomy" id="1515593"/>
    <lineage>
        <taxon>Archaea</taxon>
        <taxon>Methanobacteriati</taxon>
        <taxon>Methanobacteriota</taxon>
        <taxon>Stenosarchaea group</taxon>
        <taxon>Halobacteria</taxon>
        <taxon>Halobacteriales</taxon>
        <taxon>Haloferacaceae</taxon>
    </lineage>
</organism>